<evidence type="ECO:0000313" key="2">
    <source>
        <dbReference type="Proteomes" id="UP000035080"/>
    </source>
</evidence>
<accession>A0ABX6HVB7</accession>
<sequence>MSLYSISGHRRNDEVSYLLNYANSLLEVYKRPPNEWHHSPYAALCHVKNNIRKIDVNIQENAKHLDAAESCLPTLAKISQNSNPGAFLRLKNGFIKIGHEPGKIRNYLFRKRYEKEQAAAARRLGLSTDRIASSEVKTMMEARINWLKNDNERLLPCRNAFKLCEAEVIKHVYANEELSDSSDEHVYVNEELSGSSDERSVRINEKLPNRNVVVWTESDVQNALKKIRERERGGKKVASFAR</sequence>
<proteinExistence type="predicted"/>
<reference evidence="1 2" key="1">
    <citation type="journal article" date="2015" name="Genome Announc.">
        <title>Genome Sequences of Two Pandoraea pnomenusa Isolates Recovered 11 Months Apart from a Cystic Fibrosis Patient.</title>
        <authorList>
            <person name="Ee R."/>
            <person name="Ambrose M."/>
            <person name="Lazenby J."/>
            <person name="Williams P."/>
            <person name="Chan K.G."/>
            <person name="Roddam L."/>
        </authorList>
    </citation>
    <scope>NUCLEOTIDE SEQUENCE [LARGE SCALE GENOMIC DNA]</scope>
    <source>
        <strain evidence="1 2">6399</strain>
    </source>
</reference>
<evidence type="ECO:0000313" key="1">
    <source>
        <dbReference type="EMBL" id="QHF14857.1"/>
    </source>
</evidence>
<dbReference type="Proteomes" id="UP000035080">
    <property type="component" value="Chromosome"/>
</dbReference>
<dbReference type="EMBL" id="CP047385">
    <property type="protein sequence ID" value="QHF14857.1"/>
    <property type="molecule type" value="Genomic_DNA"/>
</dbReference>
<gene>
    <name evidence="1" type="ORF">PI93_021015</name>
</gene>
<keyword evidence="2" id="KW-1185">Reference proteome</keyword>
<organism evidence="1 2">
    <name type="scientific">Pandoraea fibrosis</name>
    <dbReference type="NCBI Taxonomy" id="1891094"/>
    <lineage>
        <taxon>Bacteria</taxon>
        <taxon>Pseudomonadati</taxon>
        <taxon>Pseudomonadota</taxon>
        <taxon>Betaproteobacteria</taxon>
        <taxon>Burkholderiales</taxon>
        <taxon>Burkholderiaceae</taxon>
        <taxon>Pandoraea</taxon>
    </lineage>
</organism>
<name>A0ABX6HVB7_9BURK</name>
<protein>
    <submittedName>
        <fullName evidence="1">Uncharacterized protein</fullName>
    </submittedName>
</protein>
<dbReference type="RefSeq" id="WP_144400241.1">
    <property type="nucleotide sequence ID" value="NZ_CP047385.1"/>
</dbReference>